<comment type="caution">
    <text evidence="9">The sequence shown here is derived from an EMBL/GenBank/DDBJ whole genome shotgun (WGS) entry which is preliminary data.</text>
</comment>
<dbReference type="PANTHER" id="PTHR43731:SF14">
    <property type="entry name" value="PRESENILIN-ASSOCIATED RHOMBOID-LIKE PROTEIN, MITOCHONDRIAL"/>
    <property type="match status" value="1"/>
</dbReference>
<evidence type="ECO:0000313" key="10">
    <source>
        <dbReference type="Proteomes" id="UP000727962"/>
    </source>
</evidence>
<evidence type="ECO:0000256" key="7">
    <source>
        <dbReference type="SAM" id="Phobius"/>
    </source>
</evidence>
<proteinExistence type="inferred from homology"/>
<dbReference type="Gene3D" id="1.20.1540.10">
    <property type="entry name" value="Rhomboid-like"/>
    <property type="match status" value="1"/>
</dbReference>
<protein>
    <submittedName>
        <fullName evidence="9">Rhomboid family intramembrane serine protease</fullName>
    </submittedName>
</protein>
<dbReference type="InterPro" id="IPR050925">
    <property type="entry name" value="Rhomboid_protease_S54"/>
</dbReference>
<dbReference type="SUPFAM" id="SSF144091">
    <property type="entry name" value="Rhomboid-like"/>
    <property type="match status" value="1"/>
</dbReference>
<dbReference type="GO" id="GO:0016020">
    <property type="term" value="C:membrane"/>
    <property type="evidence" value="ECO:0007669"/>
    <property type="project" value="UniProtKB-SubCell"/>
</dbReference>
<feature type="transmembrane region" description="Helical" evidence="7">
    <location>
        <begin position="72"/>
        <end position="92"/>
    </location>
</feature>
<accession>A0A931LWB0</accession>
<evidence type="ECO:0000259" key="8">
    <source>
        <dbReference type="Pfam" id="PF01694"/>
    </source>
</evidence>
<reference evidence="9" key="1">
    <citation type="submission" date="2020-07" db="EMBL/GenBank/DDBJ databases">
        <title>Huge and variable diversity of episymbiotic CPR bacteria and DPANN archaea in groundwater ecosystems.</title>
        <authorList>
            <person name="He C.Y."/>
            <person name="Keren R."/>
            <person name="Whittaker M."/>
            <person name="Farag I.F."/>
            <person name="Doudna J."/>
            <person name="Cate J.H.D."/>
            <person name="Banfield J.F."/>
        </authorList>
    </citation>
    <scope>NUCLEOTIDE SEQUENCE</scope>
    <source>
        <strain evidence="9">NC_groundwater_17_Pr7_B-0.1um_64_12</strain>
    </source>
</reference>
<feature type="transmembrane region" description="Helical" evidence="7">
    <location>
        <begin position="155"/>
        <end position="179"/>
    </location>
</feature>
<feature type="transmembrane region" description="Helical" evidence="7">
    <location>
        <begin position="104"/>
        <end position="122"/>
    </location>
</feature>
<sequence>MIPIRDNQIRLRSPVVTWTIILLNLVIFLWDRQWALFGHQMVFADLTMRPQEVIGAITGGDRFPLVTVFTALFLHAGWLHLLGNMLFLLVFGPGVEEALGSPRFALYYLFWGVVATATHIFVFPSSLVPALGASGAIGGVLGCYFLLFPSNRVEIIVPLLFFIRTVVSAWFLLGLWFLWQIGARQEGVANWAHAGGFLAGMVTVLLLGGRGAVLGGRAGVLDPEFEAR</sequence>
<name>A0A931LWB0_FIMGI</name>
<dbReference type="InterPro" id="IPR022764">
    <property type="entry name" value="Peptidase_S54_rhomboid_dom"/>
</dbReference>
<dbReference type="Pfam" id="PF01694">
    <property type="entry name" value="Rhomboid"/>
    <property type="match status" value="1"/>
</dbReference>
<keyword evidence="6 7" id="KW-0472">Membrane</keyword>
<dbReference type="GO" id="GO:0004252">
    <property type="term" value="F:serine-type endopeptidase activity"/>
    <property type="evidence" value="ECO:0007669"/>
    <property type="project" value="InterPro"/>
</dbReference>
<evidence type="ECO:0000256" key="1">
    <source>
        <dbReference type="ARBA" id="ARBA00004141"/>
    </source>
</evidence>
<evidence type="ECO:0000256" key="3">
    <source>
        <dbReference type="ARBA" id="ARBA00022692"/>
    </source>
</evidence>
<keyword evidence="4" id="KW-0378">Hydrolase</keyword>
<comment type="subcellular location">
    <subcellularLocation>
        <location evidence="1">Membrane</location>
        <topology evidence="1">Multi-pass membrane protein</topology>
    </subcellularLocation>
</comment>
<dbReference type="PANTHER" id="PTHR43731">
    <property type="entry name" value="RHOMBOID PROTEASE"/>
    <property type="match status" value="1"/>
</dbReference>
<evidence type="ECO:0000256" key="2">
    <source>
        <dbReference type="ARBA" id="ARBA00009045"/>
    </source>
</evidence>
<dbReference type="InterPro" id="IPR035952">
    <property type="entry name" value="Rhomboid-like_sf"/>
</dbReference>
<keyword evidence="9" id="KW-0645">Protease</keyword>
<evidence type="ECO:0000313" key="9">
    <source>
        <dbReference type="EMBL" id="MBI1757419.1"/>
    </source>
</evidence>
<dbReference type="Proteomes" id="UP000727962">
    <property type="component" value="Unassembled WGS sequence"/>
</dbReference>
<feature type="transmembrane region" description="Helical" evidence="7">
    <location>
        <begin position="12"/>
        <end position="30"/>
    </location>
</feature>
<organism evidence="9 10">
    <name type="scientific">Fimbriimonas ginsengisoli</name>
    <dbReference type="NCBI Taxonomy" id="1005039"/>
    <lineage>
        <taxon>Bacteria</taxon>
        <taxon>Bacillati</taxon>
        <taxon>Armatimonadota</taxon>
        <taxon>Fimbriimonadia</taxon>
        <taxon>Fimbriimonadales</taxon>
        <taxon>Fimbriimonadaceae</taxon>
        <taxon>Fimbriimonas</taxon>
    </lineage>
</organism>
<feature type="transmembrane region" description="Helical" evidence="7">
    <location>
        <begin position="191"/>
        <end position="208"/>
    </location>
</feature>
<evidence type="ECO:0000256" key="5">
    <source>
        <dbReference type="ARBA" id="ARBA00022989"/>
    </source>
</evidence>
<feature type="transmembrane region" description="Helical" evidence="7">
    <location>
        <begin position="128"/>
        <end position="148"/>
    </location>
</feature>
<dbReference type="GO" id="GO:0006508">
    <property type="term" value="P:proteolysis"/>
    <property type="evidence" value="ECO:0007669"/>
    <property type="project" value="UniProtKB-KW"/>
</dbReference>
<comment type="similarity">
    <text evidence="2">Belongs to the peptidase S54 family.</text>
</comment>
<gene>
    <name evidence="9" type="ORF">HYR64_09970</name>
</gene>
<dbReference type="EMBL" id="JACOSL010000062">
    <property type="protein sequence ID" value="MBI1757419.1"/>
    <property type="molecule type" value="Genomic_DNA"/>
</dbReference>
<evidence type="ECO:0000256" key="4">
    <source>
        <dbReference type="ARBA" id="ARBA00022801"/>
    </source>
</evidence>
<keyword evidence="5 7" id="KW-1133">Transmembrane helix</keyword>
<feature type="domain" description="Peptidase S54 rhomboid" evidence="8">
    <location>
        <begin position="65"/>
        <end position="208"/>
    </location>
</feature>
<dbReference type="AlphaFoldDB" id="A0A931LWB0"/>
<keyword evidence="3 7" id="KW-0812">Transmembrane</keyword>
<evidence type="ECO:0000256" key="6">
    <source>
        <dbReference type="ARBA" id="ARBA00023136"/>
    </source>
</evidence>